<dbReference type="GO" id="GO:0003976">
    <property type="term" value="F:UDP-N-acetylglucosamine-lysosomal-enzyme N-acetylglucosaminephosphotransferase activity"/>
    <property type="evidence" value="ECO:0007669"/>
    <property type="project" value="TreeGrafter"/>
</dbReference>
<dbReference type="Pfam" id="PF17102">
    <property type="entry name" value="Stealth_CR3"/>
    <property type="match status" value="1"/>
</dbReference>
<dbReference type="PANTHER" id="PTHR24045">
    <property type="match status" value="1"/>
</dbReference>
<dbReference type="OrthoDB" id="263283at2759"/>
<evidence type="ECO:0000256" key="3">
    <source>
        <dbReference type="SAM" id="Phobius"/>
    </source>
</evidence>
<dbReference type="InterPro" id="IPR031357">
    <property type="entry name" value="Stealth_CR3"/>
</dbReference>
<keyword evidence="3" id="KW-0812">Transmembrane</keyword>
<evidence type="ECO:0000313" key="7">
    <source>
        <dbReference type="Proteomes" id="UP000053611"/>
    </source>
</evidence>
<dbReference type="GO" id="GO:0046835">
    <property type="term" value="P:carbohydrate phosphorylation"/>
    <property type="evidence" value="ECO:0007669"/>
    <property type="project" value="TreeGrafter"/>
</dbReference>
<dbReference type="InterPro" id="IPR047141">
    <property type="entry name" value="Stealth"/>
</dbReference>
<feature type="transmembrane region" description="Helical" evidence="3">
    <location>
        <begin position="62"/>
        <end position="83"/>
    </location>
</feature>
<dbReference type="Proteomes" id="UP000053611">
    <property type="component" value="Unassembled WGS sequence"/>
</dbReference>
<feature type="domain" description="Stealth protein CR4 conserved region 4" evidence="5">
    <location>
        <begin position="703"/>
        <end position="745"/>
    </location>
</feature>
<keyword evidence="7" id="KW-1185">Reference proteome</keyword>
<dbReference type="GeneID" id="28983611"/>
<feature type="domain" description="Stealth protein CR3 conserved region 3" evidence="4">
    <location>
        <begin position="404"/>
        <end position="451"/>
    </location>
</feature>
<evidence type="ECO:0000259" key="4">
    <source>
        <dbReference type="Pfam" id="PF17102"/>
    </source>
</evidence>
<proteinExistence type="predicted"/>
<dbReference type="EMBL" id="KQ087201">
    <property type="protein sequence ID" value="KLT42836.1"/>
    <property type="molecule type" value="Genomic_DNA"/>
</dbReference>
<name>A0A0J0XNW5_9TREE</name>
<evidence type="ECO:0000256" key="1">
    <source>
        <dbReference type="ARBA" id="ARBA00022679"/>
    </source>
</evidence>
<dbReference type="STRING" id="879819.A0A0J0XNW5"/>
<feature type="region of interest" description="Disordered" evidence="2">
    <location>
        <begin position="23"/>
        <end position="47"/>
    </location>
</feature>
<sequence>MPDTVANSDSAACYATAVDASPSRTVQRARGDSHLPRTRRPSPETGGLARFMANRLRALTRLRVLGVGAVWTIAAWLICRLLGSAKSPGLLSSDFPSASQRPGDALDSRDPRYRALVTLPPSPAPFPLLRPTRSLPIHCLESWFLDGTTSCGKHDAGPEVKLDATWTWVNGSDGRWRSEMEYWRGEAGIYSPDQHFRDYNELVYSMRSVLKALQGHLRTFHLVVYDYAFDVTHDTARLTPTVLSPRDTLRVAQTPTWLDFSQLNASAKGPNIQYAVHSEIFHLPTVAQDAVKVEVVDEAEWRSKSLPSYNSKSIESRLGWLPGLAETSIALNDDFFVLRPHSVADFHSPLYGDVFRFDDSFYQQPRPVLDKKLFNDAGETGGLVHANYFLSKRYPRRRRPYILHGPRVMSRNMHHEASIMFKDALTGSSSRRFRELKDGPPDIQIMFLMTALKVERWREALLWTYVVANLGGVEGLWGNSARQEIREFFDIHEDEDDIEGIEVERGERWTTNRMRIDKTFDQMGWHSPMRVKYLFSSLDGHMPPIVEPGREPSSNDKCNLDLNKCFGSFWSEKTDIPAADMFKRLTFEEPQCGDCLIMALVSSSGPLGLSSFFPPADAIYVRPRGKAPPHLAPPHLPLTPTWEEADFSLASVMSTTSMPREKVNLRHYTMRLLSRYIYVSGKTDAQFFELKNPKQANETLREVDRRPNTAMLGLNDNVEDGVGEVKALLGEWLEKRWPQPAPWERTFRG</sequence>
<evidence type="ECO:0008006" key="8">
    <source>
        <dbReference type="Google" id="ProtNLM"/>
    </source>
</evidence>
<reference evidence="6 7" key="1">
    <citation type="submission" date="2015-03" db="EMBL/GenBank/DDBJ databases">
        <title>Genomics and transcriptomics of the oil-accumulating basidiomycete yeast T. oleaginosus allow insights into substrate utilization and the diverse evolutionary trajectories of mating systems in fungi.</title>
        <authorList>
            <consortium name="DOE Joint Genome Institute"/>
            <person name="Kourist R."/>
            <person name="Kracht O."/>
            <person name="Bracharz F."/>
            <person name="Lipzen A."/>
            <person name="Nolan M."/>
            <person name="Ohm R."/>
            <person name="Grigoriev I."/>
            <person name="Sun S."/>
            <person name="Heitman J."/>
            <person name="Bruck T."/>
            <person name="Nowrousian M."/>
        </authorList>
    </citation>
    <scope>NUCLEOTIDE SEQUENCE [LARGE SCALE GENOMIC DNA]</scope>
    <source>
        <strain evidence="6 7">IBC0246</strain>
    </source>
</reference>
<dbReference type="Pfam" id="PF17103">
    <property type="entry name" value="Stealth_CR4"/>
    <property type="match status" value="1"/>
</dbReference>
<protein>
    <recommendedName>
        <fullName evidence="8">Stealth protein CR3 conserved region 3 domain-containing protein</fullName>
    </recommendedName>
</protein>
<keyword evidence="1" id="KW-0808">Transferase</keyword>
<evidence type="ECO:0000313" key="6">
    <source>
        <dbReference type="EMBL" id="KLT42836.1"/>
    </source>
</evidence>
<gene>
    <name evidence="6" type="ORF">CC85DRAFT_285184</name>
</gene>
<keyword evidence="3" id="KW-1133">Transmembrane helix</keyword>
<dbReference type="InterPro" id="IPR031356">
    <property type="entry name" value="Stealth_CR4"/>
</dbReference>
<keyword evidence="3" id="KW-0472">Membrane</keyword>
<accession>A0A0J0XNW5</accession>
<evidence type="ECO:0000256" key="2">
    <source>
        <dbReference type="SAM" id="MobiDB-lite"/>
    </source>
</evidence>
<dbReference type="AlphaFoldDB" id="A0A0J0XNW5"/>
<dbReference type="PANTHER" id="PTHR24045:SF0">
    <property type="entry name" value="N-ACETYLGLUCOSAMINE-1-PHOSPHOTRANSFERASE SUBUNITS ALPHA_BETA"/>
    <property type="match status" value="1"/>
</dbReference>
<evidence type="ECO:0000259" key="5">
    <source>
        <dbReference type="Pfam" id="PF17103"/>
    </source>
</evidence>
<dbReference type="GO" id="GO:0005794">
    <property type="term" value="C:Golgi apparatus"/>
    <property type="evidence" value="ECO:0007669"/>
    <property type="project" value="TreeGrafter"/>
</dbReference>
<dbReference type="RefSeq" id="XP_018279327.1">
    <property type="nucleotide sequence ID" value="XM_018423008.1"/>
</dbReference>
<organism evidence="6 7">
    <name type="scientific">Cutaneotrichosporon oleaginosum</name>
    <dbReference type="NCBI Taxonomy" id="879819"/>
    <lineage>
        <taxon>Eukaryota</taxon>
        <taxon>Fungi</taxon>
        <taxon>Dikarya</taxon>
        <taxon>Basidiomycota</taxon>
        <taxon>Agaricomycotina</taxon>
        <taxon>Tremellomycetes</taxon>
        <taxon>Trichosporonales</taxon>
        <taxon>Trichosporonaceae</taxon>
        <taxon>Cutaneotrichosporon</taxon>
    </lineage>
</organism>